<keyword evidence="5" id="KW-1185">Reference proteome</keyword>
<dbReference type="SUPFAM" id="SSF53300">
    <property type="entry name" value="vWA-like"/>
    <property type="match status" value="1"/>
</dbReference>
<protein>
    <recommendedName>
        <fullName evidence="3">VWFA domain-containing protein</fullName>
    </recommendedName>
</protein>
<feature type="chain" id="PRO_5039924750" description="VWFA domain-containing protein" evidence="2">
    <location>
        <begin position="23"/>
        <end position="1264"/>
    </location>
</feature>
<dbReference type="Pfam" id="PF00092">
    <property type="entry name" value="VWA"/>
    <property type="match status" value="1"/>
</dbReference>
<accession>A0A9J6C310</accession>
<dbReference type="InterPro" id="IPR036465">
    <property type="entry name" value="vWFA_dom_sf"/>
</dbReference>
<feature type="compositionally biased region" description="Acidic residues" evidence="1">
    <location>
        <begin position="182"/>
        <end position="192"/>
    </location>
</feature>
<dbReference type="OrthoDB" id="10054666at2759"/>
<dbReference type="InterPro" id="IPR002035">
    <property type="entry name" value="VWF_A"/>
</dbReference>
<dbReference type="Pfam" id="PF08473">
    <property type="entry name" value="VGCC_alpha2"/>
    <property type="match status" value="1"/>
</dbReference>
<dbReference type="Gene3D" id="3.30.450.20">
    <property type="entry name" value="PAS domain"/>
    <property type="match status" value="1"/>
</dbReference>
<evidence type="ECO:0000313" key="4">
    <source>
        <dbReference type="EMBL" id="KAG5676553.1"/>
    </source>
</evidence>
<feature type="compositionally biased region" description="Basic and acidic residues" evidence="1">
    <location>
        <begin position="141"/>
        <end position="150"/>
    </location>
</feature>
<dbReference type="EMBL" id="JADBJN010000002">
    <property type="protein sequence ID" value="KAG5676553.1"/>
    <property type="molecule type" value="Genomic_DNA"/>
</dbReference>
<dbReference type="GO" id="GO:0005245">
    <property type="term" value="F:voltage-gated calcium channel activity"/>
    <property type="evidence" value="ECO:0007669"/>
    <property type="project" value="TreeGrafter"/>
</dbReference>
<dbReference type="Proteomes" id="UP001107558">
    <property type="component" value="Chromosome 2"/>
</dbReference>
<dbReference type="InterPro" id="IPR051173">
    <property type="entry name" value="Ca_channel_alpha-2/delta"/>
</dbReference>
<dbReference type="SMART" id="SM00327">
    <property type="entry name" value="VWA"/>
    <property type="match status" value="1"/>
</dbReference>
<reference evidence="4" key="1">
    <citation type="submission" date="2021-03" db="EMBL/GenBank/DDBJ databases">
        <title>Chromosome level genome of the anhydrobiotic midge Polypedilum vanderplanki.</title>
        <authorList>
            <person name="Yoshida Y."/>
            <person name="Kikawada T."/>
            <person name="Gusev O."/>
        </authorList>
    </citation>
    <scope>NUCLEOTIDE SEQUENCE</scope>
    <source>
        <strain evidence="4">NIAS01</strain>
        <tissue evidence="4">Whole body or cell culture</tissue>
    </source>
</reference>
<proteinExistence type="predicted"/>
<evidence type="ECO:0000256" key="1">
    <source>
        <dbReference type="SAM" id="MobiDB-lite"/>
    </source>
</evidence>
<name>A0A9J6C310_POLVA</name>
<gene>
    <name evidence="4" type="ORF">PVAND_006378</name>
</gene>
<dbReference type="CDD" id="cd18774">
    <property type="entry name" value="PDC2_HK_sensor"/>
    <property type="match status" value="1"/>
</dbReference>
<dbReference type="InterPro" id="IPR013680">
    <property type="entry name" value="VDCC_a2/dsu"/>
</dbReference>
<comment type="caution">
    <text evidence="4">The sequence shown here is derived from an EMBL/GenBank/DDBJ whole genome shotgun (WGS) entry which is preliminary data.</text>
</comment>
<dbReference type="PANTHER" id="PTHR10166">
    <property type="entry name" value="VOLTAGE-DEPENDENT CALCIUM CHANNEL SUBUNIT ALPHA-2/DELTA-RELATED"/>
    <property type="match status" value="1"/>
</dbReference>
<dbReference type="GO" id="GO:0005891">
    <property type="term" value="C:voltage-gated calcium channel complex"/>
    <property type="evidence" value="ECO:0007669"/>
    <property type="project" value="TreeGrafter"/>
</dbReference>
<organism evidence="4 5">
    <name type="scientific">Polypedilum vanderplanki</name>
    <name type="common">Sleeping chironomid midge</name>
    <dbReference type="NCBI Taxonomy" id="319348"/>
    <lineage>
        <taxon>Eukaryota</taxon>
        <taxon>Metazoa</taxon>
        <taxon>Ecdysozoa</taxon>
        <taxon>Arthropoda</taxon>
        <taxon>Hexapoda</taxon>
        <taxon>Insecta</taxon>
        <taxon>Pterygota</taxon>
        <taxon>Neoptera</taxon>
        <taxon>Endopterygota</taxon>
        <taxon>Diptera</taxon>
        <taxon>Nematocera</taxon>
        <taxon>Chironomoidea</taxon>
        <taxon>Chironomidae</taxon>
        <taxon>Chironominae</taxon>
        <taxon>Polypedilum</taxon>
        <taxon>Polypedilum</taxon>
    </lineage>
</organism>
<dbReference type="PROSITE" id="PS50234">
    <property type="entry name" value="VWFA"/>
    <property type="match status" value="1"/>
</dbReference>
<keyword evidence="2" id="KW-0732">Signal</keyword>
<dbReference type="PANTHER" id="PTHR10166:SF63">
    <property type="entry name" value="STRAIGHTJACKET, ISOFORM C"/>
    <property type="match status" value="1"/>
</dbReference>
<feature type="region of interest" description="Disordered" evidence="1">
    <location>
        <begin position="141"/>
        <end position="192"/>
    </location>
</feature>
<dbReference type="AlphaFoldDB" id="A0A9J6C310"/>
<dbReference type="Gene3D" id="3.40.50.410">
    <property type="entry name" value="von Willebrand factor, type A domain"/>
    <property type="match status" value="1"/>
</dbReference>
<feature type="domain" description="VWFA" evidence="3">
    <location>
        <begin position="269"/>
        <end position="455"/>
    </location>
</feature>
<sequence>MMKVNVISVLIMINFYLNISGAQSLGTNAAAIDFGMVQQLSKQIGEKLLNISEAVTKRNEVQDSFMHAKVVTKNGRKIVEEIAKDLEMMLDIRIKAVKKIVQSIQNLPKVHENDTFFTNYTFINIRERDKHGAEILAEKEEENLRKEKASQDPNYKKKRKPNNDGSICIPSVSVGSSKSNNDDDEEDGDDDDTISFIDEAVNVRSKEAGVFLPLDVYDKEEPTIGWQYFCNSSGVFRHFPVTNWTFYPMNTFDCRMRPWFTNAASSSKDIVVLIEQSGSMTGERLSIAKDVVRNILNTLTINDYVNVFSFNDEFRPIIDCKDDFCKDTLIQATPANIFELKQALDSIEAKGQTDLLEALNHTFHLLHSKRESSSHCNKVIMLITDGMEYNTTIRKVFEEENWEKNNEVRVFSYLIGEMIPQHDFKQVKSMACENRGYYVQIDTIKETREQVLRYIPVMARPLAFNKTQNPIIFTSVYADLLDTYRVTNYDWNCKQRATQRQRVVDYLKKYQKYSCIADNEDDDDKSGFRKYLFMTTVAMPAFEQDKNSSQLMGVAGVDVPLYEFERLFQQFRLGVHSYAFILDENGNILTHPDFRPFFQNELLKPSYNSIDMVEVELIDADRFCRDFHPELLSMRRAMITNDKTTGSKVLPILQHFDDLRRVMKFKRHYYWKKIDKTPFTVVVTFSDDAPNQVQIPEHEVDSMTTKGSKNLKYFQGNYRLHPNWIYCRSLKKSFEDMKLGEIDPDNCEMTPEEELEYFLEKFEKNGWKWRTSKNDKGAYKCDQKLMQALLYDAKVTQNYPHEPTKSNNKKDKNSNIFEEYEISTSFIATHSGLLRYKIFSKDEDDDEINQRSDEFGDEFKKSIDEDWYKHTTYFNKHEPKSFIYKLPFNANKESLITATTTIYARDGTERAPVAVLGYQFPHAKFAKLLDSDLCAMNAEQVCFILDDYAYVIADSREEQEGKFFGDVDKKLMKILIHDNIYEKKQIYDFQGVCYQDREIEYEYIMEIVSNAGSILLWNPLKNLWMALIALFTTIGKFFETEAVAKKFVPNLMYPDPDYYYEDDSTAYCPYADDGSFDKCLKENDVKKSDKENEKYIQCEKNYTQAYKVCHNSLQWSTNLLKRHTNKTRPIKCDKNNFVYVLNLDESNLRKPYNKCERPFIVQRIPNSNLILLVTKSDCDKNVNVEPFNIQPKTIGIEDYQMSLFCYKLRNPLYRRHSKSCINYHANEPIERGKNTSLCGRGNRLEMKFKFLLISPVILIMLKFL</sequence>
<evidence type="ECO:0000256" key="2">
    <source>
        <dbReference type="SAM" id="SignalP"/>
    </source>
</evidence>
<evidence type="ECO:0000259" key="3">
    <source>
        <dbReference type="PROSITE" id="PS50234"/>
    </source>
</evidence>
<evidence type="ECO:0000313" key="5">
    <source>
        <dbReference type="Proteomes" id="UP001107558"/>
    </source>
</evidence>
<feature type="signal peptide" evidence="2">
    <location>
        <begin position="1"/>
        <end position="22"/>
    </location>
</feature>